<protein>
    <submittedName>
        <fullName evidence="2">1-acyl-sn-glycerol-3-phosphate acyltransferase</fullName>
        <ecNumber evidence="2">2.3.1.51</ecNumber>
    </submittedName>
</protein>
<evidence type="ECO:0000259" key="1">
    <source>
        <dbReference type="SMART" id="SM00563"/>
    </source>
</evidence>
<reference evidence="2 3" key="1">
    <citation type="journal article" date="2009" name="J. Bacteriol.">
        <title>Draft genome sequence of the extremely acidophilic bacterium Acidithiobacillus caldus ATCC 51756 reveals metabolic versatility in the genus Acidithiobacillus.</title>
        <authorList>
            <person name="Valdes J."/>
            <person name="Quatrini R."/>
            <person name="Hallberg K."/>
            <person name="Dopson M."/>
            <person name="Valenzuela P.D."/>
            <person name="Holmes D.S."/>
        </authorList>
    </citation>
    <scope>NUCLEOTIDE SEQUENCE [LARGE SCALE GENOMIC DNA]</scope>
    <source>
        <strain evidence="3">ATCC 51756 / DSM 8584 / KU</strain>
    </source>
</reference>
<dbReference type="CDD" id="cd07989">
    <property type="entry name" value="LPLAT_AGPAT-like"/>
    <property type="match status" value="1"/>
</dbReference>
<evidence type="ECO:0000313" key="3">
    <source>
        <dbReference type="Proteomes" id="UP000005522"/>
    </source>
</evidence>
<sequence length="143" mass="16103">MLLIASNRRVVSFLVAREYYESRWLRPFLDLIHCIPVKRDGRDLRALRAAAQVLAAQRVLGIFPEGGIARSDVRRGLGWLVQESGAAVVPAKVMGVHQYPSDWRTWATRQRPRLRYGVPLHFLERAEPSEILGATMSAIATLA</sequence>
<dbReference type="eggNOG" id="COG0204">
    <property type="taxonomic scope" value="Bacteria"/>
</dbReference>
<dbReference type="GO" id="GO:0003841">
    <property type="term" value="F:1-acylglycerol-3-phosphate O-acyltransferase activity"/>
    <property type="evidence" value="ECO:0007669"/>
    <property type="project" value="UniProtKB-EC"/>
</dbReference>
<keyword evidence="2" id="KW-0012">Acyltransferase</keyword>
<dbReference type="Proteomes" id="UP000005522">
    <property type="component" value="Chromosome"/>
</dbReference>
<dbReference type="HOGENOM" id="CLU_1801848_0_0_6"/>
<dbReference type="KEGG" id="acz:Acaty_c2644"/>
<dbReference type="SMART" id="SM00563">
    <property type="entry name" value="PlsC"/>
    <property type="match status" value="1"/>
</dbReference>
<dbReference type="EC" id="2.3.1.51" evidence="2"/>
<feature type="domain" description="Phospholipid/glycerol acyltransferase" evidence="1">
    <location>
        <begin position="2"/>
        <end position="96"/>
    </location>
</feature>
<dbReference type="EMBL" id="CP005986">
    <property type="protein sequence ID" value="AIA56482.1"/>
    <property type="molecule type" value="Genomic_DNA"/>
</dbReference>
<name>A0A060A300_ACICK</name>
<dbReference type="Pfam" id="PF01553">
    <property type="entry name" value="Acyltransferase"/>
    <property type="match status" value="1"/>
</dbReference>
<organism evidence="2 3">
    <name type="scientific">Acidithiobacillus caldus (strain ATCC 51756 / DSM 8584 / KU)</name>
    <dbReference type="NCBI Taxonomy" id="637389"/>
    <lineage>
        <taxon>Bacteria</taxon>
        <taxon>Pseudomonadati</taxon>
        <taxon>Pseudomonadota</taxon>
        <taxon>Acidithiobacillia</taxon>
        <taxon>Acidithiobacillales</taxon>
        <taxon>Acidithiobacillaceae</taxon>
        <taxon>Acidithiobacillus</taxon>
    </lineage>
</organism>
<dbReference type="AlphaFoldDB" id="A0A060A300"/>
<gene>
    <name evidence="2" type="ORF">Acaty_c2644</name>
</gene>
<evidence type="ECO:0000313" key="2">
    <source>
        <dbReference type="EMBL" id="AIA56482.1"/>
    </source>
</evidence>
<dbReference type="SUPFAM" id="SSF69593">
    <property type="entry name" value="Glycerol-3-phosphate (1)-acyltransferase"/>
    <property type="match status" value="1"/>
</dbReference>
<keyword evidence="2" id="KW-0808">Transferase</keyword>
<accession>A0A060A300</accession>
<dbReference type="InterPro" id="IPR002123">
    <property type="entry name" value="Plipid/glycerol_acylTrfase"/>
</dbReference>
<proteinExistence type="predicted"/>